<dbReference type="Proteomes" id="UP000595437">
    <property type="component" value="Chromosome 18"/>
</dbReference>
<accession>A0A7T8JUI7</accession>
<name>A0A7T8JUI7_CALRO</name>
<reference evidence="2" key="1">
    <citation type="submission" date="2021-01" db="EMBL/GenBank/DDBJ databases">
        <title>Caligus Genome Assembly.</title>
        <authorList>
            <person name="Gallardo-Escarate C."/>
        </authorList>
    </citation>
    <scope>NUCLEOTIDE SEQUENCE [LARGE SCALE GENOMIC DNA]</scope>
</reference>
<dbReference type="AlphaFoldDB" id="A0A7T8JUI7"/>
<evidence type="ECO:0000313" key="2">
    <source>
        <dbReference type="Proteomes" id="UP000595437"/>
    </source>
</evidence>
<organism evidence="1 2">
    <name type="scientific">Caligus rogercresseyi</name>
    <name type="common">Sea louse</name>
    <dbReference type="NCBI Taxonomy" id="217165"/>
    <lineage>
        <taxon>Eukaryota</taxon>
        <taxon>Metazoa</taxon>
        <taxon>Ecdysozoa</taxon>
        <taxon>Arthropoda</taxon>
        <taxon>Crustacea</taxon>
        <taxon>Multicrustacea</taxon>
        <taxon>Hexanauplia</taxon>
        <taxon>Copepoda</taxon>
        <taxon>Siphonostomatoida</taxon>
        <taxon>Caligidae</taxon>
        <taxon>Caligus</taxon>
    </lineage>
</organism>
<gene>
    <name evidence="1" type="ORF">FKW44_023969</name>
</gene>
<keyword evidence="2" id="KW-1185">Reference proteome</keyword>
<proteinExistence type="predicted"/>
<evidence type="ECO:0000313" key="1">
    <source>
        <dbReference type="EMBL" id="QQP35682.1"/>
    </source>
</evidence>
<protein>
    <submittedName>
        <fullName evidence="1">Uncharacterized protein</fullName>
    </submittedName>
</protein>
<sequence>MDSAMMMRLRAVRKALKSLDLAGLIVPSRTPIIVNIWRIEINVGNGYLALQAPLELLLFFVPPIRHICGLMDATGYK</sequence>
<dbReference type="EMBL" id="CP045907">
    <property type="protein sequence ID" value="QQP35682.1"/>
    <property type="molecule type" value="Genomic_DNA"/>
</dbReference>